<dbReference type="Proteomes" id="UP000267606">
    <property type="component" value="Unassembled WGS sequence"/>
</dbReference>
<evidence type="ECO:0000256" key="1">
    <source>
        <dbReference type="SAM" id="MobiDB-lite"/>
    </source>
</evidence>
<evidence type="ECO:0000313" key="4">
    <source>
        <dbReference type="WBParaSite" id="OFLC_0000912401-mRNA-1"/>
    </source>
</evidence>
<evidence type="ECO:0000313" key="3">
    <source>
        <dbReference type="Proteomes" id="UP000267606"/>
    </source>
</evidence>
<dbReference type="AlphaFoldDB" id="A0A183HNR3"/>
<proteinExistence type="predicted"/>
<accession>A0A183HNR3</accession>
<reference evidence="2 3" key="2">
    <citation type="submission" date="2018-11" db="EMBL/GenBank/DDBJ databases">
        <authorList>
            <consortium name="Pathogen Informatics"/>
        </authorList>
    </citation>
    <scope>NUCLEOTIDE SEQUENCE [LARGE SCALE GENOMIC DNA]</scope>
</reference>
<dbReference type="EMBL" id="UZAJ01010869">
    <property type="protein sequence ID" value="VDO58796.1"/>
    <property type="molecule type" value="Genomic_DNA"/>
</dbReference>
<dbReference type="WBParaSite" id="OFLC_0000912401-mRNA-1">
    <property type="protein sequence ID" value="OFLC_0000912401-mRNA-1"/>
    <property type="gene ID" value="OFLC_0000912401"/>
</dbReference>
<feature type="compositionally biased region" description="Basic and acidic residues" evidence="1">
    <location>
        <begin position="159"/>
        <end position="168"/>
    </location>
</feature>
<evidence type="ECO:0000313" key="2">
    <source>
        <dbReference type="EMBL" id="VDO58796.1"/>
    </source>
</evidence>
<organism evidence="4">
    <name type="scientific">Onchocerca flexuosa</name>
    <dbReference type="NCBI Taxonomy" id="387005"/>
    <lineage>
        <taxon>Eukaryota</taxon>
        <taxon>Metazoa</taxon>
        <taxon>Ecdysozoa</taxon>
        <taxon>Nematoda</taxon>
        <taxon>Chromadorea</taxon>
        <taxon>Rhabditida</taxon>
        <taxon>Spirurina</taxon>
        <taxon>Spiruromorpha</taxon>
        <taxon>Filarioidea</taxon>
        <taxon>Onchocercidae</taxon>
        <taxon>Onchocerca</taxon>
    </lineage>
</organism>
<gene>
    <name evidence="2" type="ORF">OFLC_LOCUS9123</name>
</gene>
<dbReference type="STRING" id="387005.A0A183HNR3"/>
<name>A0A183HNR3_9BILA</name>
<keyword evidence="3" id="KW-1185">Reference proteome</keyword>
<protein>
    <submittedName>
        <fullName evidence="4">Protein kinase domain-containing protein</fullName>
    </submittedName>
</protein>
<feature type="region of interest" description="Disordered" evidence="1">
    <location>
        <begin position="159"/>
        <end position="186"/>
    </location>
</feature>
<sequence>MLTGNDPPRDHEVNPFEKKIISLDGATLIQNMMEPNEERRISLGDILMSNFVRKVDGTSLPISRSRETSRDRDCQTAHISPAIVRAHSARLTASGCKRIIKDSAFESGESTHLYHRRPSLDYYCNESTGTNCRHNAYLANQCVHCGKCQSLERRCGRSKSSDVRRIEQRTTPTEPVGANLKQRKGN</sequence>
<reference evidence="4" key="1">
    <citation type="submission" date="2016-06" db="UniProtKB">
        <authorList>
            <consortium name="WormBaseParasite"/>
        </authorList>
    </citation>
    <scope>IDENTIFICATION</scope>
</reference>